<dbReference type="Pfam" id="PF02954">
    <property type="entry name" value="HTH_8"/>
    <property type="match status" value="1"/>
</dbReference>
<feature type="domain" description="DNA binding HTH" evidence="1">
    <location>
        <begin position="20"/>
        <end position="59"/>
    </location>
</feature>
<dbReference type="EMBL" id="VSSQ01042802">
    <property type="protein sequence ID" value="MPM96422.1"/>
    <property type="molecule type" value="Genomic_DNA"/>
</dbReference>
<sequence>MPAEVDFSEGAAMTLEQLTEKIEKEYIIHVLRLCGNNKTQAAKLLQISLRNLYYKLEKYMIE</sequence>
<dbReference type="InterPro" id="IPR009057">
    <property type="entry name" value="Homeodomain-like_sf"/>
</dbReference>
<evidence type="ECO:0000313" key="2">
    <source>
        <dbReference type="EMBL" id="MPM96422.1"/>
    </source>
</evidence>
<name>A0A645E755_9ZZZZ</name>
<proteinExistence type="predicted"/>
<dbReference type="Gene3D" id="1.10.10.60">
    <property type="entry name" value="Homeodomain-like"/>
    <property type="match status" value="1"/>
</dbReference>
<dbReference type="InterPro" id="IPR002197">
    <property type="entry name" value="HTH_Fis"/>
</dbReference>
<dbReference type="PRINTS" id="PR01590">
    <property type="entry name" value="HTHFIS"/>
</dbReference>
<protein>
    <recommendedName>
        <fullName evidence="1">DNA binding HTH domain-containing protein</fullName>
    </recommendedName>
</protein>
<reference evidence="2" key="1">
    <citation type="submission" date="2019-08" db="EMBL/GenBank/DDBJ databases">
        <authorList>
            <person name="Kucharzyk K."/>
            <person name="Murdoch R.W."/>
            <person name="Higgins S."/>
            <person name="Loffler F."/>
        </authorList>
    </citation>
    <scope>NUCLEOTIDE SEQUENCE</scope>
</reference>
<accession>A0A645E755</accession>
<dbReference type="AlphaFoldDB" id="A0A645E755"/>
<dbReference type="GO" id="GO:0043565">
    <property type="term" value="F:sequence-specific DNA binding"/>
    <property type="evidence" value="ECO:0007669"/>
    <property type="project" value="InterPro"/>
</dbReference>
<evidence type="ECO:0000259" key="1">
    <source>
        <dbReference type="Pfam" id="PF02954"/>
    </source>
</evidence>
<gene>
    <name evidence="2" type="ORF">SDC9_143585</name>
</gene>
<organism evidence="2">
    <name type="scientific">bioreactor metagenome</name>
    <dbReference type="NCBI Taxonomy" id="1076179"/>
    <lineage>
        <taxon>unclassified sequences</taxon>
        <taxon>metagenomes</taxon>
        <taxon>ecological metagenomes</taxon>
    </lineage>
</organism>
<dbReference type="SUPFAM" id="SSF46689">
    <property type="entry name" value="Homeodomain-like"/>
    <property type="match status" value="1"/>
</dbReference>
<comment type="caution">
    <text evidence="2">The sequence shown here is derived from an EMBL/GenBank/DDBJ whole genome shotgun (WGS) entry which is preliminary data.</text>
</comment>